<dbReference type="Pfam" id="PF06114">
    <property type="entry name" value="Peptidase_M78"/>
    <property type="match status" value="1"/>
</dbReference>
<dbReference type="PANTHER" id="PTHR43236">
    <property type="entry name" value="ANTITOXIN HIGA1"/>
    <property type="match status" value="1"/>
</dbReference>
<sequence length="141" mass="16094">MDAKKIAVNLICKFETNDPFAIAQHLGVTILWSDMRNTLGFFCQYKRSKFIHLNSNMPEMLQYIVCAHELAHSILHPHINTPYLKMRTLFSTDKIERQANTFAVELLIPDKLLQEHGGVSVYDIAAKLGIPAKLIELKSKK</sequence>
<reference evidence="2" key="1">
    <citation type="submission" date="2014-07" db="EMBL/GenBank/DDBJ databases">
        <authorList>
            <person name="Hornung V.Bastian."/>
        </authorList>
    </citation>
    <scope>NUCLEOTIDE SEQUENCE</scope>
    <source>
        <strain evidence="2">PCE-S</strain>
    </source>
</reference>
<organism evidence="2">
    <name type="scientific">Desulfitobacterium hafniense</name>
    <name type="common">Desulfitobacterium frappieri</name>
    <dbReference type="NCBI Taxonomy" id="49338"/>
    <lineage>
        <taxon>Bacteria</taxon>
        <taxon>Bacillati</taxon>
        <taxon>Bacillota</taxon>
        <taxon>Clostridia</taxon>
        <taxon>Eubacteriales</taxon>
        <taxon>Desulfitobacteriaceae</taxon>
        <taxon>Desulfitobacterium</taxon>
    </lineage>
</organism>
<dbReference type="RefSeq" id="WP_208925316.1">
    <property type="nucleotide sequence ID" value="NZ_LK996017.1"/>
</dbReference>
<evidence type="ECO:0000259" key="1">
    <source>
        <dbReference type="Pfam" id="PF06114"/>
    </source>
</evidence>
<dbReference type="AlphaFoldDB" id="A0A098AYP5"/>
<protein>
    <submittedName>
        <fullName evidence="2">DUF955 domain protein</fullName>
    </submittedName>
</protein>
<gene>
    <name evidence="2" type="ORF">DPCES_0844</name>
</gene>
<proteinExistence type="predicted"/>
<accession>A0A098AYP5</accession>
<feature type="domain" description="IrrE N-terminal-like" evidence="1">
    <location>
        <begin position="23"/>
        <end position="136"/>
    </location>
</feature>
<evidence type="ECO:0000313" key="2">
    <source>
        <dbReference type="EMBL" id="CDX00731.1"/>
    </source>
</evidence>
<dbReference type="PATRIC" id="fig|49338.4.peg.908"/>
<dbReference type="EMBL" id="LK996017">
    <property type="protein sequence ID" value="CDX00731.1"/>
    <property type="molecule type" value="Genomic_DNA"/>
</dbReference>
<dbReference type="InterPro" id="IPR052345">
    <property type="entry name" value="Rad_response_metalloprotease"/>
</dbReference>
<name>A0A098AYP5_DESHA</name>
<dbReference type="Gene3D" id="1.10.10.2910">
    <property type="match status" value="1"/>
</dbReference>
<dbReference type="InterPro" id="IPR010359">
    <property type="entry name" value="IrrE_HExxH"/>
</dbReference>
<dbReference type="PANTHER" id="PTHR43236:SF1">
    <property type="entry name" value="BLL7220 PROTEIN"/>
    <property type="match status" value="1"/>
</dbReference>